<dbReference type="PANTHER" id="PTHR42760:SF121">
    <property type="entry name" value="3-OXOACYL-(ACYL-CARRIER-PROTEIN) REDUCTASE"/>
    <property type="match status" value="1"/>
</dbReference>
<dbReference type="PANTHER" id="PTHR42760">
    <property type="entry name" value="SHORT-CHAIN DEHYDROGENASES/REDUCTASES FAMILY MEMBER"/>
    <property type="match status" value="1"/>
</dbReference>
<dbReference type="PROSITE" id="PS00061">
    <property type="entry name" value="ADH_SHORT"/>
    <property type="match status" value="1"/>
</dbReference>
<dbReference type="InterPro" id="IPR020904">
    <property type="entry name" value="Sc_DH/Rdtase_CS"/>
</dbReference>
<dbReference type="STRING" id="747525.W4JQI5"/>
<keyword evidence="2" id="KW-0521">NADP</keyword>
<comment type="similarity">
    <text evidence="1">Belongs to the short-chain dehydrogenases/reductases (SDR) family.</text>
</comment>
<dbReference type="InterPro" id="IPR036291">
    <property type="entry name" value="NAD(P)-bd_dom_sf"/>
</dbReference>
<dbReference type="InParanoid" id="W4JQI5"/>
<dbReference type="OrthoDB" id="498125at2759"/>
<dbReference type="PRINTS" id="PR00080">
    <property type="entry name" value="SDRFAMILY"/>
</dbReference>
<dbReference type="HOGENOM" id="CLU_010194_1_0_1"/>
<keyword evidence="4" id="KW-1185">Reference proteome</keyword>
<dbReference type="EMBL" id="KI925465">
    <property type="protein sequence ID" value="ETW75783.1"/>
    <property type="molecule type" value="Genomic_DNA"/>
</dbReference>
<organism evidence="3 4">
    <name type="scientific">Heterobasidion irregulare (strain TC 32-1)</name>
    <dbReference type="NCBI Taxonomy" id="747525"/>
    <lineage>
        <taxon>Eukaryota</taxon>
        <taxon>Fungi</taxon>
        <taxon>Dikarya</taxon>
        <taxon>Basidiomycota</taxon>
        <taxon>Agaricomycotina</taxon>
        <taxon>Agaricomycetes</taxon>
        <taxon>Russulales</taxon>
        <taxon>Bondarzewiaceae</taxon>
        <taxon>Heterobasidion</taxon>
        <taxon>Heterobasidion annosum species complex</taxon>
    </lineage>
</organism>
<dbReference type="SUPFAM" id="SSF51735">
    <property type="entry name" value="NAD(P)-binding Rossmann-fold domains"/>
    <property type="match status" value="1"/>
</dbReference>
<dbReference type="InterPro" id="IPR002347">
    <property type="entry name" value="SDR_fam"/>
</dbReference>
<dbReference type="Proteomes" id="UP000030671">
    <property type="component" value="Unassembled WGS sequence"/>
</dbReference>
<dbReference type="GeneID" id="20677968"/>
<dbReference type="AlphaFoldDB" id="W4JQI5"/>
<dbReference type="PRINTS" id="PR00081">
    <property type="entry name" value="GDHRDH"/>
</dbReference>
<accession>W4JQI5</accession>
<dbReference type="KEGG" id="hir:HETIRDRAFT_481275"/>
<evidence type="ECO:0000256" key="1">
    <source>
        <dbReference type="ARBA" id="ARBA00006484"/>
    </source>
</evidence>
<gene>
    <name evidence="3" type="ORF">HETIRDRAFT_481275</name>
</gene>
<name>W4JQI5_HETIT</name>
<dbReference type="GO" id="GO:0006633">
    <property type="term" value="P:fatty acid biosynthetic process"/>
    <property type="evidence" value="ECO:0007669"/>
    <property type="project" value="TreeGrafter"/>
</dbReference>
<evidence type="ECO:0000256" key="2">
    <source>
        <dbReference type="ARBA" id="ARBA00022857"/>
    </source>
</evidence>
<evidence type="ECO:0000313" key="3">
    <source>
        <dbReference type="EMBL" id="ETW75783.1"/>
    </source>
</evidence>
<sequence>MTTSAYTRVAVVTGAAQGIGRSIALRLAADGLNVIVNDLQSQQGALGEVVAEIETKGVKAVAYTGNVSVEDDVKNLVQKAVEKFGRLDVMVANAGFGGQISAITDVSLDEWRGLMSVNLDGVVLCYKYAAAQMIKQGDGGRLIAASSICGKKGFARLTAYCASKFAIRGLTQCLALELAEHNITVNAYAPGIIPTKLTKSVGDGGLDPIKELMKLPDARTGTTEDIAAFVSHVASPQSKFMTGQTVIIDGGICFD</sequence>
<proteinExistence type="inferred from homology"/>
<protein>
    <submittedName>
        <fullName evidence="3">Uncharacterized protein</fullName>
    </submittedName>
</protein>
<dbReference type="RefSeq" id="XP_009552038.1">
    <property type="nucleotide sequence ID" value="XM_009553743.1"/>
</dbReference>
<dbReference type="Gene3D" id="3.40.50.720">
    <property type="entry name" value="NAD(P)-binding Rossmann-like Domain"/>
    <property type="match status" value="1"/>
</dbReference>
<dbReference type="FunFam" id="3.40.50.720:FF:000084">
    <property type="entry name" value="Short-chain dehydrogenase reductase"/>
    <property type="match status" value="1"/>
</dbReference>
<reference evidence="3 4" key="1">
    <citation type="journal article" date="2012" name="New Phytol.">
        <title>Insight into trade-off between wood decay and parasitism from the genome of a fungal forest pathogen.</title>
        <authorList>
            <person name="Olson A."/>
            <person name="Aerts A."/>
            <person name="Asiegbu F."/>
            <person name="Belbahri L."/>
            <person name="Bouzid O."/>
            <person name="Broberg A."/>
            <person name="Canback B."/>
            <person name="Coutinho P.M."/>
            <person name="Cullen D."/>
            <person name="Dalman K."/>
            <person name="Deflorio G."/>
            <person name="van Diepen L.T."/>
            <person name="Dunand C."/>
            <person name="Duplessis S."/>
            <person name="Durling M."/>
            <person name="Gonthier P."/>
            <person name="Grimwood J."/>
            <person name="Fossdal C.G."/>
            <person name="Hansson D."/>
            <person name="Henrissat B."/>
            <person name="Hietala A."/>
            <person name="Himmelstrand K."/>
            <person name="Hoffmeister D."/>
            <person name="Hogberg N."/>
            <person name="James T.Y."/>
            <person name="Karlsson M."/>
            <person name="Kohler A."/>
            <person name="Kues U."/>
            <person name="Lee Y.H."/>
            <person name="Lin Y.C."/>
            <person name="Lind M."/>
            <person name="Lindquist E."/>
            <person name="Lombard V."/>
            <person name="Lucas S."/>
            <person name="Lunden K."/>
            <person name="Morin E."/>
            <person name="Murat C."/>
            <person name="Park J."/>
            <person name="Raffaello T."/>
            <person name="Rouze P."/>
            <person name="Salamov A."/>
            <person name="Schmutz J."/>
            <person name="Solheim H."/>
            <person name="Stahlberg J."/>
            <person name="Velez H."/>
            <person name="de Vries R.P."/>
            <person name="Wiebenga A."/>
            <person name="Woodward S."/>
            <person name="Yakovlev I."/>
            <person name="Garbelotto M."/>
            <person name="Martin F."/>
            <person name="Grigoriev I.V."/>
            <person name="Stenlid J."/>
        </authorList>
    </citation>
    <scope>NUCLEOTIDE SEQUENCE [LARGE SCALE GENOMIC DNA]</scope>
    <source>
        <strain evidence="3 4">TC 32-1</strain>
    </source>
</reference>
<dbReference type="GO" id="GO:0016616">
    <property type="term" value="F:oxidoreductase activity, acting on the CH-OH group of donors, NAD or NADP as acceptor"/>
    <property type="evidence" value="ECO:0007669"/>
    <property type="project" value="TreeGrafter"/>
</dbReference>
<evidence type="ECO:0000313" key="4">
    <source>
        <dbReference type="Proteomes" id="UP000030671"/>
    </source>
</evidence>
<dbReference type="GO" id="GO:0048038">
    <property type="term" value="F:quinone binding"/>
    <property type="evidence" value="ECO:0007669"/>
    <property type="project" value="TreeGrafter"/>
</dbReference>
<dbReference type="eggNOG" id="KOG0725">
    <property type="taxonomic scope" value="Eukaryota"/>
</dbReference>
<dbReference type="Pfam" id="PF13561">
    <property type="entry name" value="adh_short_C2"/>
    <property type="match status" value="1"/>
</dbReference>